<reference evidence="1 2" key="1">
    <citation type="journal article" date="2012" name="Antonie Van Leeuwenhoek">
        <title>Shewanella litorisediminis sp. nov., a gammaproteobacterium isolated from a tidal flat sediment.</title>
        <authorList>
            <person name="Lee M.H."/>
            <person name="Yoon J.H."/>
        </authorList>
    </citation>
    <scope>NUCLEOTIDE SEQUENCE [LARGE SCALE GENOMIC DNA]</scope>
    <source>
        <strain evidence="1 2">SMK1-12</strain>
    </source>
</reference>
<gene>
    <name evidence="1" type="ORF">JQC75_18405</name>
</gene>
<sequence>MDKLTAVTLIMVAAFAAQVLTSYFRSQRTRSPGDVKKLADENAALKARIATLEAIVTEPGYEVKQQISRL</sequence>
<evidence type="ECO:0000313" key="2">
    <source>
        <dbReference type="Proteomes" id="UP000596252"/>
    </source>
</evidence>
<name>A0ABX7G3F5_9GAMM</name>
<evidence type="ECO:0008006" key="3">
    <source>
        <dbReference type="Google" id="ProtNLM"/>
    </source>
</evidence>
<evidence type="ECO:0000313" key="1">
    <source>
        <dbReference type="EMBL" id="QRH01788.1"/>
    </source>
</evidence>
<proteinExistence type="predicted"/>
<accession>A0ABX7G3F5</accession>
<keyword evidence="2" id="KW-1185">Reference proteome</keyword>
<dbReference type="EMBL" id="CP069213">
    <property type="protein sequence ID" value="QRH01788.1"/>
    <property type="molecule type" value="Genomic_DNA"/>
</dbReference>
<dbReference type="RefSeq" id="WP_203325458.1">
    <property type="nucleotide sequence ID" value="NZ_CP069213.1"/>
</dbReference>
<protein>
    <recommendedName>
        <fullName evidence="3">Phage shock protein B</fullName>
    </recommendedName>
</protein>
<organism evidence="1 2">
    <name type="scientific">Shewanella litorisediminis</name>
    <dbReference type="NCBI Taxonomy" id="1173586"/>
    <lineage>
        <taxon>Bacteria</taxon>
        <taxon>Pseudomonadati</taxon>
        <taxon>Pseudomonadota</taxon>
        <taxon>Gammaproteobacteria</taxon>
        <taxon>Alteromonadales</taxon>
        <taxon>Shewanellaceae</taxon>
        <taxon>Shewanella</taxon>
    </lineage>
</organism>
<dbReference type="Proteomes" id="UP000596252">
    <property type="component" value="Chromosome"/>
</dbReference>